<feature type="compositionally biased region" description="Low complexity" evidence="9">
    <location>
        <begin position="1028"/>
        <end position="1043"/>
    </location>
</feature>
<dbReference type="WBParaSite" id="TASK_0000830001-mRNA-1">
    <property type="protein sequence ID" value="TASK_0000830001-mRNA-1"/>
    <property type="gene ID" value="TASK_0000830001"/>
</dbReference>
<feature type="domain" description="CNH" evidence="12">
    <location>
        <begin position="1607"/>
        <end position="1910"/>
    </location>
</feature>
<dbReference type="GO" id="GO:0004674">
    <property type="term" value="F:protein serine/threonine kinase activity"/>
    <property type="evidence" value="ECO:0007669"/>
    <property type="project" value="UniProtKB-KW"/>
</dbReference>
<dbReference type="GO" id="GO:0005524">
    <property type="term" value="F:ATP binding"/>
    <property type="evidence" value="ECO:0007669"/>
    <property type="project" value="UniProtKB-UniRule"/>
</dbReference>
<evidence type="ECO:0000256" key="9">
    <source>
        <dbReference type="SAM" id="MobiDB-lite"/>
    </source>
</evidence>
<dbReference type="PROSITE" id="PS00107">
    <property type="entry name" value="PROTEIN_KINASE_ATP"/>
    <property type="match status" value="1"/>
</dbReference>
<keyword evidence="5 8" id="KW-0547">Nucleotide-binding</keyword>
<evidence type="ECO:0000313" key="15">
    <source>
        <dbReference type="WBParaSite" id="TASK_0000830001-mRNA-1"/>
    </source>
</evidence>
<feature type="compositionally biased region" description="Polar residues" evidence="9">
    <location>
        <begin position="422"/>
        <end position="437"/>
    </location>
</feature>
<feature type="compositionally biased region" description="Basic and acidic residues" evidence="9">
    <location>
        <begin position="659"/>
        <end position="668"/>
    </location>
</feature>
<dbReference type="Gene3D" id="3.30.200.20">
    <property type="entry name" value="Phosphorylase Kinase, domain 1"/>
    <property type="match status" value="1"/>
</dbReference>
<evidence type="ECO:0000256" key="10">
    <source>
        <dbReference type="SAM" id="Phobius"/>
    </source>
</evidence>
<feature type="compositionally biased region" description="Basic and acidic residues" evidence="9">
    <location>
        <begin position="590"/>
        <end position="599"/>
    </location>
</feature>
<keyword evidence="10" id="KW-1133">Transmembrane helix</keyword>
<keyword evidence="10" id="KW-0812">Transmembrane</keyword>
<feature type="region of interest" description="Disordered" evidence="9">
    <location>
        <begin position="1420"/>
        <end position="1443"/>
    </location>
</feature>
<keyword evidence="7 8" id="KW-0067">ATP-binding</keyword>
<feature type="compositionally biased region" description="Acidic residues" evidence="9">
    <location>
        <begin position="1117"/>
        <end position="1146"/>
    </location>
</feature>
<feature type="compositionally biased region" description="Acidic residues" evidence="9">
    <location>
        <begin position="871"/>
        <end position="881"/>
    </location>
</feature>
<feature type="compositionally biased region" description="Low complexity" evidence="9">
    <location>
        <begin position="1474"/>
        <end position="1487"/>
    </location>
</feature>
<feature type="compositionally biased region" description="Basic and acidic residues" evidence="9">
    <location>
        <begin position="498"/>
        <end position="517"/>
    </location>
</feature>
<dbReference type="SMART" id="SM00036">
    <property type="entry name" value="CNH"/>
    <property type="match status" value="1"/>
</dbReference>
<feature type="compositionally biased region" description="Low complexity" evidence="9">
    <location>
        <begin position="1581"/>
        <end position="1591"/>
    </location>
</feature>
<evidence type="ECO:0000313" key="14">
    <source>
        <dbReference type="Proteomes" id="UP000282613"/>
    </source>
</evidence>
<dbReference type="InterPro" id="IPR000719">
    <property type="entry name" value="Prot_kinase_dom"/>
</dbReference>
<feature type="transmembrane region" description="Helical" evidence="10">
    <location>
        <begin position="1287"/>
        <end position="1307"/>
    </location>
</feature>
<dbReference type="InterPro" id="IPR017441">
    <property type="entry name" value="Protein_kinase_ATP_BS"/>
</dbReference>
<proteinExistence type="inferred from homology"/>
<dbReference type="SMART" id="SM00220">
    <property type="entry name" value="S_TKc"/>
    <property type="match status" value="1"/>
</dbReference>
<dbReference type="OrthoDB" id="8957712at2759"/>
<dbReference type="FunFam" id="3.30.200.20:FF:000259">
    <property type="entry name" value="Mitogen-activated protein kinase kinase kinase kinase 4"/>
    <property type="match status" value="1"/>
</dbReference>
<comment type="similarity">
    <text evidence="1">Belongs to the protein kinase superfamily. STE Ser/Thr protein kinase family. STE20 subfamily.</text>
</comment>
<feature type="transmembrane region" description="Helical" evidence="10">
    <location>
        <begin position="1369"/>
        <end position="1390"/>
    </location>
</feature>
<keyword evidence="4" id="KW-0808">Transferase</keyword>
<protein>
    <recommendedName>
        <fullName evidence="2">non-specific serine/threonine protein kinase</fullName>
        <ecNumber evidence="2">2.7.11.1</ecNumber>
    </recommendedName>
</protein>
<feature type="region of interest" description="Disordered" evidence="9">
    <location>
        <begin position="1469"/>
        <end position="1512"/>
    </location>
</feature>
<dbReference type="Gene3D" id="1.10.510.10">
    <property type="entry name" value="Transferase(Phosphotransferase) domain 1"/>
    <property type="match status" value="1"/>
</dbReference>
<accession>A0A158RA30</accession>
<feature type="binding site" evidence="8">
    <location>
        <position position="50"/>
    </location>
    <ligand>
        <name>ATP</name>
        <dbReference type="ChEBI" id="CHEBI:30616"/>
    </ligand>
</feature>
<dbReference type="Pfam" id="PF00780">
    <property type="entry name" value="CNH"/>
    <property type="match status" value="1"/>
</dbReference>
<feature type="domain" description="Protein kinase" evidence="11">
    <location>
        <begin position="21"/>
        <end position="319"/>
    </location>
</feature>
<evidence type="ECO:0000259" key="11">
    <source>
        <dbReference type="PROSITE" id="PS50011"/>
    </source>
</evidence>
<feature type="region of interest" description="Disordered" evidence="9">
    <location>
        <begin position="848"/>
        <end position="910"/>
    </location>
</feature>
<evidence type="ECO:0000256" key="7">
    <source>
        <dbReference type="ARBA" id="ARBA00022840"/>
    </source>
</evidence>
<dbReference type="GO" id="GO:0005829">
    <property type="term" value="C:cytosol"/>
    <property type="evidence" value="ECO:0007669"/>
    <property type="project" value="TreeGrafter"/>
</dbReference>
<sequence length="2028" mass="223007">MSSIGTEITNLEDLRDPSGIFSLIEVVGKGTYGNVYKGRHKRTGQLAAIKVMPITEEDEEEILLEINTLRRLSNHRNIATYYGAFIKKATPNDHLWLVMEYCGAGSVTDLVKSTRGQSLKEDWIAYICREILRVLTLLDRARLSLKLVYTLRPNKTYFHGESIIHGLSHLHANRVIHRDIKGQNVLLTDNADVKLVDFGVSAQLDRTIGKRNTFIGTPYWMAPEVINCEQDASCTYDARSDIWSLGITALEMAEGRPPLCEMHPMRALFLIMRNQPPRLKTGLGARQWSPRFHDFIFKSLAKDFRKRPTTTELLKHEFVANLPNERQVRIHLKDYIDRHKRTRRSADEKDKVYEYEGSDAEDDESPTPPPQPQPPAQAVAASKDPFAPPFGGAGGAFAQRRAAYIPQQQQVARGSRPGAVSSRGQPQPSFLAAQSQHRGIPPPQQQQHLAQRSGMYRPPSAVQPQQQQHRNSQVFNGDAGTRGSVIEASGEPSTAVAAEEHTLRQKFARFQERERHPGSGAVRQVTSPPQQQQQQQHHYPQQQHTAYQPQQQQSSVSSQFSRGPKLGVTAATANAKQQQQQQQQPLSLSSEEKFEDTAHHFPMQQQQQLRTAKQFFVGSTNNNGADAPPSRHQNIMTPKFPPVRSGVESRTGSGNVLSDMRRPLDLSKQHSHSHHQLQQQQHHPLSQSSSGGGGSGQNYLQRTNNNGTPTRQQLGVRSQPQFSEESPAPLSTPRVSQHQFVRQPILGLSRNIPGTPPPPPAPVSSQSQPQQQKTPAGQPASGKPEPPPSLLTPQPMGLLNLLKQARLNPTANGLLGLKQTQKVLQAQSTPGATEVESSVCGWFGSVSNSQEEADMEKGEESSSSSSSSLMSEEEEEEEADDIIAAPDDYRSESAFMLRPPPGPKLKRRLAKPRPDEIILVDDEDADDENGGGCVSTQVSEVLRLQATGQAFITAKSVCPAIIFKACSTSKLSCSQWCTHSIPAAQELDRLAAQLTDMGSRTPLPAKVTNGKGGSGGVPTATPTPPSSPSTASTHSNSSVSSFHSHSDENSSPLQHRRRHRGSSFRGDADNRRQTVVEKIPVDETEGEAEEATEDLANAADVDGDNEEDEEIQPKDPDAEDEDADDDDGEVEVVEEEGEQGALDVEETEHVRSTLSILRPSRKEDLETVGVEEDSSKQTSESGGGKLLRRPEAPPVPHRDTSASPPPLPPRCQPPLDSNPASDGGGGNDPVACFPLFTTCINGLQLQLVSCFPPELLTEADPRKDHSRVDGGKVDEKSSRRYSAPPSYLVPMLTVFFFGCECSVEVALMKMSRLQILLLDNNVDQGPSDEFTQETLNSLNSILENSNSSQSPGGHNHANGPDVEEVGKYCLIYVLFLALFSVHIVCVPMAFLQVMCVNLFGGGGGKETEDVETIQRSVQRRPHPGGVVGHQNHLAQQTQQQRPSSVVYTGAVGKFWPNSEEYPVTNFGVVSSSEQQQQQQQPQPQQQQSTPVVSAPSGGQPRRTQDDASRGALVASRRIPGAAAVTAAAVPQSPSFSSGLHLPSSAANAVSPGGESAGVASGRVESNKAPSQLLPTTVEVAPSSQQSQPPQQQHEETPEVHVYKKRFNSEILCAAMWGVNLLIGLDTGLSLLDRSGEGKVYSLISRRRFSQMAVLEGQNILVTISGRKNRLRVYYLSWLKSKIMKSEGCDKKNGWVNVGENLHGAVTFKIVKYDNIKFLVIALRDSVEIYAWAPRPYHKFMAFKVVIFALFSCPFGNQLFSSLHFRPLLVDLTVEENQRLKVIYGSEAGFHAIDLDTNTVFDLYLCPKPNRGTITPHCIVVLPNTDGLQLLLCYDTEGVYVDTSGKMTKNVVIQWGESPTSVAYIPSSGQLLGWGLRAIEVRSAETGHLDGVFMHKREQRFKFLCERNDKSQVCRPPLTCLSIRPHIHSGLFLQHPVRIATGLDDDLEWHPLVKGRKNGGTPLPSPFPLLSLTLEVLSPSACFSCLTTLLFFYPPISKRLLPSPRYFSLSFSSPFLSPLKHHLYHEHYH</sequence>
<feature type="compositionally biased region" description="Polar residues" evidence="9">
    <location>
        <begin position="603"/>
        <end position="624"/>
    </location>
</feature>
<feature type="compositionally biased region" description="Low complexity" evidence="9">
    <location>
        <begin position="524"/>
        <end position="559"/>
    </location>
</feature>
<dbReference type="Proteomes" id="UP000282613">
    <property type="component" value="Unassembled WGS sequence"/>
</dbReference>
<keyword evidence="3" id="KW-0723">Serine/threonine-protein kinase</keyword>
<feature type="compositionally biased region" description="Basic and acidic residues" evidence="9">
    <location>
        <begin position="1259"/>
        <end position="1278"/>
    </location>
</feature>
<organism evidence="15">
    <name type="scientific">Taenia asiatica</name>
    <name type="common">Asian tapeworm</name>
    <dbReference type="NCBI Taxonomy" id="60517"/>
    <lineage>
        <taxon>Eukaryota</taxon>
        <taxon>Metazoa</taxon>
        <taxon>Spiralia</taxon>
        <taxon>Lophotrochozoa</taxon>
        <taxon>Platyhelminthes</taxon>
        <taxon>Cestoda</taxon>
        <taxon>Eucestoda</taxon>
        <taxon>Cyclophyllidea</taxon>
        <taxon>Taeniidae</taxon>
        <taxon>Taenia</taxon>
    </lineage>
</organism>
<gene>
    <name evidence="13" type="ORF">TASK_LOCUS8301</name>
</gene>
<feature type="compositionally biased region" description="Acidic residues" evidence="9">
    <location>
        <begin position="356"/>
        <end position="365"/>
    </location>
</feature>
<feature type="compositionally biased region" description="Polar residues" evidence="9">
    <location>
        <begin position="698"/>
        <end position="724"/>
    </location>
</feature>
<dbReference type="PROSITE" id="PS00108">
    <property type="entry name" value="PROTEIN_KINASE_ST"/>
    <property type="match status" value="1"/>
</dbReference>
<dbReference type="SUPFAM" id="SSF56112">
    <property type="entry name" value="Protein kinase-like (PK-like)"/>
    <property type="match status" value="1"/>
</dbReference>
<name>A0A158RA30_TAEAS</name>
<reference evidence="15" key="1">
    <citation type="submission" date="2016-04" db="UniProtKB">
        <authorList>
            <consortium name="WormBaseParasite"/>
        </authorList>
    </citation>
    <scope>IDENTIFICATION</scope>
</reference>
<evidence type="ECO:0000256" key="3">
    <source>
        <dbReference type="ARBA" id="ARBA00022527"/>
    </source>
</evidence>
<feature type="compositionally biased region" description="Basic and acidic residues" evidence="9">
    <location>
        <begin position="344"/>
        <end position="354"/>
    </location>
</feature>
<dbReference type="EC" id="2.7.11.1" evidence="2"/>
<evidence type="ECO:0000256" key="6">
    <source>
        <dbReference type="ARBA" id="ARBA00022777"/>
    </source>
</evidence>
<feature type="compositionally biased region" description="Pro residues" evidence="9">
    <location>
        <begin position="366"/>
        <end position="375"/>
    </location>
</feature>
<dbReference type="Pfam" id="PF00069">
    <property type="entry name" value="Pkinase"/>
    <property type="match status" value="1"/>
</dbReference>
<dbReference type="PANTHER" id="PTHR47096:SF1">
    <property type="entry name" value="MISSHAPEN LIKE KINASE 1"/>
    <property type="match status" value="1"/>
</dbReference>
<feature type="compositionally biased region" description="Low complexity" evidence="9">
    <location>
        <begin position="763"/>
        <end position="780"/>
    </location>
</feature>
<reference evidence="13 14" key="2">
    <citation type="submission" date="2018-11" db="EMBL/GenBank/DDBJ databases">
        <authorList>
            <consortium name="Pathogen Informatics"/>
        </authorList>
    </citation>
    <scope>NUCLEOTIDE SEQUENCE [LARGE SCALE GENOMIC DNA]</scope>
</reference>
<dbReference type="EMBL" id="UYRS01018767">
    <property type="protein sequence ID" value="VDK39968.1"/>
    <property type="molecule type" value="Genomic_DNA"/>
</dbReference>
<evidence type="ECO:0000256" key="4">
    <source>
        <dbReference type="ARBA" id="ARBA00022679"/>
    </source>
</evidence>
<feature type="compositionally biased region" description="Polar residues" evidence="9">
    <location>
        <begin position="462"/>
        <end position="475"/>
    </location>
</feature>
<evidence type="ECO:0000313" key="13">
    <source>
        <dbReference type="EMBL" id="VDK39968.1"/>
    </source>
</evidence>
<evidence type="ECO:0000256" key="5">
    <source>
        <dbReference type="ARBA" id="ARBA00022741"/>
    </source>
</evidence>
<dbReference type="InterPro" id="IPR011009">
    <property type="entry name" value="Kinase-like_dom_sf"/>
</dbReference>
<dbReference type="PROSITE" id="PS50011">
    <property type="entry name" value="PROTEIN_KINASE_DOM"/>
    <property type="match status" value="1"/>
</dbReference>
<keyword evidence="14" id="KW-1185">Reference proteome</keyword>
<feature type="compositionally biased region" description="Low complexity" evidence="9">
    <location>
        <begin position="676"/>
        <end position="689"/>
    </location>
</feature>
<dbReference type="FunFam" id="1.10.510.10:FF:000421">
    <property type="entry name" value="Serine/threonine-protein kinase PAK 6"/>
    <property type="match status" value="1"/>
</dbReference>
<keyword evidence="10" id="KW-0472">Membrane</keyword>
<evidence type="ECO:0000256" key="8">
    <source>
        <dbReference type="PROSITE-ProRule" id="PRU10141"/>
    </source>
</evidence>
<evidence type="ECO:0000259" key="12">
    <source>
        <dbReference type="PROSITE" id="PS50219"/>
    </source>
</evidence>
<feature type="region of interest" description="Disordered" evidence="9">
    <location>
        <begin position="999"/>
        <end position="1223"/>
    </location>
</feature>
<dbReference type="InterPro" id="IPR051700">
    <property type="entry name" value="STE20_Ser-Thr_kinase"/>
</dbReference>
<feature type="compositionally biased region" description="Basic and acidic residues" evidence="9">
    <location>
        <begin position="1066"/>
        <end position="1081"/>
    </location>
</feature>
<feature type="region of interest" description="Disordered" evidence="9">
    <location>
        <begin position="1258"/>
        <end position="1280"/>
    </location>
</feature>
<evidence type="ECO:0000256" key="1">
    <source>
        <dbReference type="ARBA" id="ARBA00008874"/>
    </source>
</evidence>
<feature type="region of interest" description="Disordered" evidence="9">
    <location>
        <begin position="1532"/>
        <end position="1598"/>
    </location>
</feature>
<dbReference type="STRING" id="60517.A0A158RA30"/>
<evidence type="ECO:0000256" key="2">
    <source>
        <dbReference type="ARBA" id="ARBA00012513"/>
    </source>
</evidence>
<feature type="compositionally biased region" description="Pro residues" evidence="9">
    <location>
        <begin position="1203"/>
        <end position="1212"/>
    </location>
</feature>
<dbReference type="PANTHER" id="PTHR47096">
    <property type="entry name" value="MISSHAPEN LIKE KINASE 1"/>
    <property type="match status" value="1"/>
</dbReference>
<keyword evidence="6" id="KW-0418">Kinase</keyword>
<dbReference type="InterPro" id="IPR001180">
    <property type="entry name" value="CNH_dom"/>
</dbReference>
<feature type="compositionally biased region" description="Acidic residues" evidence="9">
    <location>
        <begin position="1101"/>
        <end position="1110"/>
    </location>
</feature>
<feature type="compositionally biased region" description="Low complexity" evidence="9">
    <location>
        <begin position="861"/>
        <end position="870"/>
    </location>
</feature>
<feature type="compositionally biased region" description="Basic and acidic residues" evidence="9">
    <location>
        <begin position="1188"/>
        <end position="1200"/>
    </location>
</feature>
<feature type="region of interest" description="Disordered" evidence="9">
    <location>
        <begin position="341"/>
        <end position="796"/>
    </location>
</feature>
<feature type="compositionally biased region" description="Acidic residues" evidence="9">
    <location>
        <begin position="1082"/>
        <end position="1093"/>
    </location>
</feature>
<dbReference type="InterPro" id="IPR008271">
    <property type="entry name" value="Ser/Thr_kinase_AS"/>
</dbReference>
<dbReference type="PROSITE" id="PS50219">
    <property type="entry name" value="CNH"/>
    <property type="match status" value="1"/>
</dbReference>